<dbReference type="AlphaFoldDB" id="A0A6J4TQU2"/>
<protein>
    <recommendedName>
        <fullName evidence="3">DUF4446 family protein</fullName>
    </recommendedName>
</protein>
<evidence type="ECO:0000256" key="1">
    <source>
        <dbReference type="SAM" id="Phobius"/>
    </source>
</evidence>
<reference evidence="2" key="1">
    <citation type="submission" date="2020-02" db="EMBL/GenBank/DDBJ databases">
        <authorList>
            <person name="Meier V. D."/>
        </authorList>
    </citation>
    <scope>NUCLEOTIDE SEQUENCE</scope>
    <source>
        <strain evidence="2">AVDCRST_MAG79</strain>
    </source>
</reference>
<accession>A0A6J4TQU2</accession>
<dbReference type="EMBL" id="CADCWC010000156">
    <property type="protein sequence ID" value="CAA9530180.1"/>
    <property type="molecule type" value="Genomic_DNA"/>
</dbReference>
<evidence type="ECO:0000313" key="2">
    <source>
        <dbReference type="EMBL" id="CAA9530180.1"/>
    </source>
</evidence>
<dbReference type="Pfam" id="PF14584">
    <property type="entry name" value="DUF4446"/>
    <property type="match status" value="1"/>
</dbReference>
<keyword evidence="1" id="KW-0812">Transmembrane</keyword>
<name>A0A6J4TQU2_9ACTN</name>
<proteinExistence type="predicted"/>
<evidence type="ECO:0008006" key="3">
    <source>
        <dbReference type="Google" id="ProtNLM"/>
    </source>
</evidence>
<gene>
    <name evidence="2" type="ORF">AVDCRST_MAG79-838</name>
</gene>
<organism evidence="2">
    <name type="scientific">uncultured Thermoleophilia bacterium</name>
    <dbReference type="NCBI Taxonomy" id="1497501"/>
    <lineage>
        <taxon>Bacteria</taxon>
        <taxon>Bacillati</taxon>
        <taxon>Actinomycetota</taxon>
        <taxon>Thermoleophilia</taxon>
        <taxon>environmental samples</taxon>
    </lineage>
</organism>
<feature type="transmembrane region" description="Helical" evidence="1">
    <location>
        <begin position="6"/>
        <end position="31"/>
    </location>
</feature>
<keyword evidence="1" id="KW-1133">Transmembrane helix</keyword>
<keyword evidence="1" id="KW-0472">Membrane</keyword>
<dbReference type="InterPro" id="IPR027981">
    <property type="entry name" value="DUF4446"/>
</dbReference>
<sequence>MDAELSPIVAAVIAGVVALNLALTAWILLWVRRVRTAQRALLAGKNVDLVEFAVGMQTRMEHVEALVSEARSELGRAQRQIDGSVQRRALVRYDAIKDVGGNQSTSIALLDNGGTGVVISAIQGRDYARIYVKDVVTRAAASIALTPEEEQAVKRAMAEPQPS</sequence>